<feature type="transmembrane region" description="Helical" evidence="2">
    <location>
        <begin position="43"/>
        <end position="64"/>
    </location>
</feature>
<protein>
    <submittedName>
        <fullName evidence="3">Uncharacterized protein</fullName>
    </submittedName>
</protein>
<evidence type="ECO:0000313" key="4">
    <source>
        <dbReference type="Proteomes" id="UP000588806"/>
    </source>
</evidence>
<evidence type="ECO:0000313" key="3">
    <source>
        <dbReference type="EMBL" id="NOG30662.1"/>
    </source>
</evidence>
<accession>A0A7Y3TUU6</accession>
<evidence type="ECO:0000256" key="1">
    <source>
        <dbReference type="SAM" id="MobiDB-lite"/>
    </source>
</evidence>
<dbReference type="RefSeq" id="WP_171701145.1">
    <property type="nucleotide sequence ID" value="NZ_JABFHI010000001.1"/>
</dbReference>
<keyword evidence="4" id="KW-1185">Reference proteome</keyword>
<name>A0A7Y3TUU6_9GAMM</name>
<organism evidence="3 4">
    <name type="scientific">Vreelandella azerica</name>
    <dbReference type="NCBI Taxonomy" id="2732867"/>
    <lineage>
        <taxon>Bacteria</taxon>
        <taxon>Pseudomonadati</taxon>
        <taxon>Pseudomonadota</taxon>
        <taxon>Gammaproteobacteria</taxon>
        <taxon>Oceanospirillales</taxon>
        <taxon>Halomonadaceae</taxon>
        <taxon>Vreelandella</taxon>
    </lineage>
</organism>
<keyword evidence="2" id="KW-0472">Membrane</keyword>
<reference evidence="3 4" key="2">
    <citation type="submission" date="2020-06" db="EMBL/GenBank/DDBJ databases">
        <title>Halomonas songnenensis sp. nov., a moderately halophilic bacterium isolated from saline and alkaline soils.</title>
        <authorList>
            <person name="Jiang J."/>
            <person name="Pan Y."/>
        </authorList>
    </citation>
    <scope>NUCLEOTIDE SEQUENCE [LARGE SCALE GENOMIC DNA]</scope>
    <source>
        <strain evidence="3 4">TBZ9</strain>
    </source>
</reference>
<evidence type="ECO:0000256" key="2">
    <source>
        <dbReference type="SAM" id="Phobius"/>
    </source>
</evidence>
<feature type="region of interest" description="Disordered" evidence="1">
    <location>
        <begin position="1"/>
        <end position="39"/>
    </location>
</feature>
<dbReference type="EMBL" id="JABFHI010000001">
    <property type="protein sequence ID" value="NOG30662.1"/>
    <property type="molecule type" value="Genomic_DNA"/>
</dbReference>
<comment type="caution">
    <text evidence="3">The sequence shown here is derived from an EMBL/GenBank/DDBJ whole genome shotgun (WGS) entry which is preliminary data.</text>
</comment>
<keyword evidence="2" id="KW-1133">Transmembrane helix</keyword>
<dbReference type="Proteomes" id="UP000588806">
    <property type="component" value="Unassembled WGS sequence"/>
</dbReference>
<proteinExistence type="predicted"/>
<sequence length="67" mass="7484">MDTRENQPSKEPEEDILERRKPETFEVSEPQRQPEAQKPAGKLPWALIAVIVGAVALLAVWFLSGAN</sequence>
<gene>
    <name evidence="3" type="ORF">HLB35_00730</name>
</gene>
<reference evidence="3 4" key="1">
    <citation type="submission" date="2020-05" db="EMBL/GenBank/DDBJ databases">
        <authorList>
            <person name="Ruan W."/>
            <person name="Jeon C.O."/>
            <person name="Chun B.H."/>
        </authorList>
    </citation>
    <scope>NUCLEOTIDE SEQUENCE [LARGE SCALE GENOMIC DNA]</scope>
    <source>
        <strain evidence="3 4">TBZ9</strain>
    </source>
</reference>
<feature type="compositionally biased region" description="Basic and acidic residues" evidence="1">
    <location>
        <begin position="1"/>
        <end position="24"/>
    </location>
</feature>
<dbReference type="AlphaFoldDB" id="A0A7Y3TUU6"/>
<keyword evidence="2" id="KW-0812">Transmembrane</keyword>